<comment type="caution">
    <text evidence="1">The sequence shown here is derived from an EMBL/GenBank/DDBJ whole genome shotgun (WGS) entry which is preliminary data.</text>
</comment>
<dbReference type="AlphaFoldDB" id="A0A8H3QWD1"/>
<gene>
    <name evidence="1" type="ORF">RCL2_002065100</name>
</gene>
<organism evidence="1 2">
    <name type="scientific">Rhizophagus clarus</name>
    <dbReference type="NCBI Taxonomy" id="94130"/>
    <lineage>
        <taxon>Eukaryota</taxon>
        <taxon>Fungi</taxon>
        <taxon>Fungi incertae sedis</taxon>
        <taxon>Mucoromycota</taxon>
        <taxon>Glomeromycotina</taxon>
        <taxon>Glomeromycetes</taxon>
        <taxon>Glomerales</taxon>
        <taxon>Glomeraceae</taxon>
        <taxon>Rhizophagus</taxon>
    </lineage>
</organism>
<accession>A0A8H3QWD1</accession>
<sequence length="196" mass="21501">MFHHVAHSAILQIVANLLHPKFFQVSDFALYSHTTPAAPVAQDLIVVSGSSSMHQSILPISAMDLDLPVITIDLLPTFSSGKKQVEKVPKPIATFTKSSASSSPAKNTKSANDQCPKKIITRLSITDAQKPNICDILIYDILAKWSSEEILNQLTAWRIPLSMNIKGQKKYQMVCLHIALNSFTLGTLIADAEHIL</sequence>
<proteinExistence type="predicted"/>
<dbReference type="EMBL" id="BLAL01000229">
    <property type="protein sequence ID" value="GES93907.1"/>
    <property type="molecule type" value="Genomic_DNA"/>
</dbReference>
<name>A0A8H3QWD1_9GLOM</name>
<evidence type="ECO:0000313" key="2">
    <source>
        <dbReference type="Proteomes" id="UP000615446"/>
    </source>
</evidence>
<dbReference type="Proteomes" id="UP000615446">
    <property type="component" value="Unassembled WGS sequence"/>
</dbReference>
<reference evidence="1" key="1">
    <citation type="submission" date="2019-10" db="EMBL/GenBank/DDBJ databases">
        <title>Conservation and host-specific expression of non-tandemly repeated heterogenous ribosome RNA gene in arbuscular mycorrhizal fungi.</title>
        <authorList>
            <person name="Maeda T."/>
            <person name="Kobayashi Y."/>
            <person name="Nakagawa T."/>
            <person name="Ezawa T."/>
            <person name="Yamaguchi K."/>
            <person name="Bino T."/>
            <person name="Nishimoto Y."/>
            <person name="Shigenobu S."/>
            <person name="Kawaguchi M."/>
        </authorList>
    </citation>
    <scope>NUCLEOTIDE SEQUENCE</scope>
    <source>
        <strain evidence="1">HR1</strain>
    </source>
</reference>
<evidence type="ECO:0000313" key="1">
    <source>
        <dbReference type="EMBL" id="GES93907.1"/>
    </source>
</evidence>
<protein>
    <submittedName>
        <fullName evidence="1">Uncharacterized protein</fullName>
    </submittedName>
</protein>